<evidence type="ECO:0000256" key="1">
    <source>
        <dbReference type="ARBA" id="ARBA00004202"/>
    </source>
</evidence>
<keyword evidence="8" id="KW-0406">Ion transport</keyword>
<dbReference type="InterPro" id="IPR003439">
    <property type="entry name" value="ABC_transporter-like_ATP-bd"/>
</dbReference>
<dbReference type="GeneID" id="29672141"/>
<dbReference type="HOGENOM" id="CLU_000604_1_11_14"/>
<dbReference type="PROSITE" id="PS50893">
    <property type="entry name" value="ABC_TRANSPORTER_2"/>
    <property type="match status" value="1"/>
</dbReference>
<feature type="domain" description="ABC transporter" evidence="10">
    <location>
        <begin position="28"/>
        <end position="266"/>
    </location>
</feature>
<sequence length="291" mass="33408">MFKIFAKYFCNHQLDRNQIINASKNDALIINNLSYRYHKKLPEVLKNLSFSIKKNSFTTILGPNGCGKSTTAKAIVKLLKLKKNIIKVFDRNINELSFKQLAQLISYIPQSIEIPQGTRVIDFITFGRNPYLGFSGILGKEDKLIIDLVINEMQLHDLKEKFMQELSGGQRQKVILALCLVQDTPIILLDEPTTYLDIKNQYELLESLKKLQILRQKTIIAILHDINQAIQYSDEVFVLKNGQIYANGNPNEVITKELLKNVYNIDAQIDIVDNQKIVHKIKVKDYLSNSE</sequence>
<protein>
    <submittedName>
        <fullName evidence="11">Iron(III) dicitrate transport ATP-binding protein fecE</fullName>
    </submittedName>
</protein>
<dbReference type="GO" id="GO:0005524">
    <property type="term" value="F:ATP binding"/>
    <property type="evidence" value="ECO:0007669"/>
    <property type="project" value="UniProtKB-KW"/>
</dbReference>
<organism evidence="11 12">
    <name type="scientific">Ureaplasma parvum serovar 3 (strain ATCC 27815 / 27 / NCTC 11736)</name>
    <dbReference type="NCBI Taxonomy" id="505682"/>
    <lineage>
        <taxon>Bacteria</taxon>
        <taxon>Bacillati</taxon>
        <taxon>Mycoplasmatota</taxon>
        <taxon>Mycoplasmoidales</taxon>
        <taxon>Mycoplasmoidaceae</taxon>
        <taxon>Ureaplasma</taxon>
    </lineage>
</organism>
<keyword evidence="5" id="KW-0547">Nucleotide-binding</keyword>
<dbReference type="KEGG" id="upa:UPA3_0068"/>
<dbReference type="SUPFAM" id="SSF52540">
    <property type="entry name" value="P-loop containing nucleoside triphosphate hydrolases"/>
    <property type="match status" value="1"/>
</dbReference>
<dbReference type="AlphaFoldDB" id="A0A2C9DYM1"/>
<dbReference type="PANTHER" id="PTHR42771">
    <property type="entry name" value="IRON(3+)-HYDROXAMATE IMPORT ATP-BINDING PROTEIN FHUC"/>
    <property type="match status" value="1"/>
</dbReference>
<proteinExistence type="predicted"/>
<evidence type="ECO:0000256" key="3">
    <source>
        <dbReference type="ARBA" id="ARBA00022475"/>
    </source>
</evidence>
<dbReference type="SMART" id="SM00382">
    <property type="entry name" value="AAA"/>
    <property type="match status" value="1"/>
</dbReference>
<name>A0A2C9DYM1_UREP2</name>
<dbReference type="Pfam" id="PF00005">
    <property type="entry name" value="ABC_tran"/>
    <property type="match status" value="1"/>
</dbReference>
<dbReference type="InterPro" id="IPR051535">
    <property type="entry name" value="Siderophore_ABC-ATPase"/>
</dbReference>
<dbReference type="RefSeq" id="WP_006688512.1">
    <property type="nucleotide sequence ID" value="NC_010503.1"/>
</dbReference>
<dbReference type="EMBL" id="CP000942">
    <property type="protein sequence ID" value="ACA33015.1"/>
    <property type="molecule type" value="Genomic_DNA"/>
</dbReference>
<reference evidence="11 12" key="1">
    <citation type="submission" date="2008-02" db="EMBL/GenBank/DDBJ databases">
        <title>Genome sequence of Ureaplasma parvum serovar 3.</title>
        <authorList>
            <person name="Methe B.A."/>
            <person name="Glass J."/>
            <person name="Waites K."/>
            <person name="Shrivastava S."/>
        </authorList>
    </citation>
    <scope>NUCLEOTIDE SEQUENCE [LARGE SCALE GENOMIC DNA]</scope>
    <source>
        <strain evidence="12">ATCC 27815 / 27 / NCTC 11736</strain>
    </source>
</reference>
<evidence type="ECO:0000256" key="9">
    <source>
        <dbReference type="ARBA" id="ARBA00023136"/>
    </source>
</evidence>
<keyword evidence="2" id="KW-0813">Transport</keyword>
<dbReference type="CDD" id="cd03214">
    <property type="entry name" value="ABC_Iron-Siderophores_B12_Hemin"/>
    <property type="match status" value="1"/>
</dbReference>
<dbReference type="FunFam" id="3.40.50.300:FF:000134">
    <property type="entry name" value="Iron-enterobactin ABC transporter ATP-binding protein"/>
    <property type="match status" value="1"/>
</dbReference>
<evidence type="ECO:0000313" key="11">
    <source>
        <dbReference type="EMBL" id="ACA33015.1"/>
    </source>
</evidence>
<keyword evidence="3" id="KW-1003">Cell membrane</keyword>
<gene>
    <name evidence="11" type="ordered locus">UPA3_0068</name>
</gene>
<keyword evidence="6 11" id="KW-0067">ATP-binding</keyword>
<dbReference type="PANTHER" id="PTHR42771:SF3">
    <property type="entry name" value="PETROBACTIN IMPORT ATP-BINDING PROTEIN YCLP"/>
    <property type="match status" value="1"/>
</dbReference>
<accession>A0A2C9DYM1</accession>
<evidence type="ECO:0000259" key="10">
    <source>
        <dbReference type="PROSITE" id="PS50893"/>
    </source>
</evidence>
<keyword evidence="9" id="KW-0472">Membrane</keyword>
<dbReference type="GO" id="GO:0016887">
    <property type="term" value="F:ATP hydrolysis activity"/>
    <property type="evidence" value="ECO:0007669"/>
    <property type="project" value="InterPro"/>
</dbReference>
<dbReference type="Gene3D" id="3.40.50.300">
    <property type="entry name" value="P-loop containing nucleotide triphosphate hydrolases"/>
    <property type="match status" value="1"/>
</dbReference>
<dbReference type="GO" id="GO:0006826">
    <property type="term" value="P:iron ion transport"/>
    <property type="evidence" value="ECO:0007669"/>
    <property type="project" value="UniProtKB-KW"/>
</dbReference>
<dbReference type="Proteomes" id="UP000002162">
    <property type="component" value="Chromosome"/>
</dbReference>
<dbReference type="PROSITE" id="PS00211">
    <property type="entry name" value="ABC_TRANSPORTER_1"/>
    <property type="match status" value="1"/>
</dbReference>
<evidence type="ECO:0000256" key="6">
    <source>
        <dbReference type="ARBA" id="ARBA00022840"/>
    </source>
</evidence>
<dbReference type="InterPro" id="IPR027417">
    <property type="entry name" value="P-loop_NTPase"/>
</dbReference>
<keyword evidence="7" id="KW-0408">Iron</keyword>
<keyword evidence="4" id="KW-0410">Iron transport</keyword>
<dbReference type="GO" id="GO:0005886">
    <property type="term" value="C:plasma membrane"/>
    <property type="evidence" value="ECO:0007669"/>
    <property type="project" value="UniProtKB-SubCell"/>
</dbReference>
<evidence type="ECO:0000313" key="12">
    <source>
        <dbReference type="Proteomes" id="UP000002162"/>
    </source>
</evidence>
<evidence type="ECO:0000256" key="8">
    <source>
        <dbReference type="ARBA" id="ARBA00023065"/>
    </source>
</evidence>
<evidence type="ECO:0000256" key="4">
    <source>
        <dbReference type="ARBA" id="ARBA00022496"/>
    </source>
</evidence>
<evidence type="ECO:0000256" key="5">
    <source>
        <dbReference type="ARBA" id="ARBA00022741"/>
    </source>
</evidence>
<dbReference type="InterPro" id="IPR017871">
    <property type="entry name" value="ABC_transporter-like_CS"/>
</dbReference>
<dbReference type="InterPro" id="IPR003593">
    <property type="entry name" value="AAA+_ATPase"/>
</dbReference>
<comment type="subcellular location">
    <subcellularLocation>
        <location evidence="1">Cell membrane</location>
        <topology evidence="1">Peripheral membrane protein</topology>
    </subcellularLocation>
</comment>
<evidence type="ECO:0000256" key="7">
    <source>
        <dbReference type="ARBA" id="ARBA00023004"/>
    </source>
</evidence>
<evidence type="ECO:0000256" key="2">
    <source>
        <dbReference type="ARBA" id="ARBA00022448"/>
    </source>
</evidence>